<accession>A0ABT3FRE2</accession>
<keyword evidence="2" id="KW-1185">Reference proteome</keyword>
<evidence type="ECO:0000313" key="2">
    <source>
        <dbReference type="Proteomes" id="UP001207930"/>
    </source>
</evidence>
<proteinExistence type="predicted"/>
<organism evidence="1 2">
    <name type="scientific">Luteolibacter flavescens</name>
    <dbReference type="NCBI Taxonomy" id="1859460"/>
    <lineage>
        <taxon>Bacteria</taxon>
        <taxon>Pseudomonadati</taxon>
        <taxon>Verrucomicrobiota</taxon>
        <taxon>Verrucomicrobiia</taxon>
        <taxon>Verrucomicrobiales</taxon>
        <taxon>Verrucomicrobiaceae</taxon>
        <taxon>Luteolibacter</taxon>
    </lineage>
</organism>
<comment type="caution">
    <text evidence="1">The sequence shown here is derived from an EMBL/GenBank/DDBJ whole genome shotgun (WGS) entry which is preliminary data.</text>
</comment>
<sequence>MALLILGAVVAHWLTRDREEKAKSALLEREAELRRRSFRKLARVWRYTLERLPNNNASVVWEAYEKMAVEILAEGDLSAPDFKRHDDLMAAIKTAGEIRKRDAEAEAQQNCCSLRELLRDKVKAIQEIADQG</sequence>
<dbReference type="EMBL" id="JAPDDS010000006">
    <property type="protein sequence ID" value="MCW1885535.1"/>
    <property type="molecule type" value="Genomic_DNA"/>
</dbReference>
<reference evidence="1 2" key="1">
    <citation type="submission" date="2022-10" db="EMBL/GenBank/DDBJ databases">
        <title>Luteolibacter flavescens strain MCCC 1K03193, whole genome shotgun sequencing project.</title>
        <authorList>
            <person name="Zhao G."/>
            <person name="Shen L."/>
        </authorList>
    </citation>
    <scope>NUCLEOTIDE SEQUENCE [LARGE SCALE GENOMIC DNA]</scope>
    <source>
        <strain evidence="1 2">MCCC 1K03193</strain>
    </source>
</reference>
<gene>
    <name evidence="1" type="ORF">OKA04_12415</name>
</gene>
<dbReference type="RefSeq" id="WP_264501491.1">
    <property type="nucleotide sequence ID" value="NZ_JAPDDS010000006.1"/>
</dbReference>
<dbReference type="Proteomes" id="UP001207930">
    <property type="component" value="Unassembled WGS sequence"/>
</dbReference>
<evidence type="ECO:0000313" key="1">
    <source>
        <dbReference type="EMBL" id="MCW1885535.1"/>
    </source>
</evidence>
<name>A0ABT3FRE2_9BACT</name>
<protein>
    <recommendedName>
        <fullName evidence="3">DUF2489 domain-containing protein</fullName>
    </recommendedName>
</protein>
<evidence type="ECO:0008006" key="3">
    <source>
        <dbReference type="Google" id="ProtNLM"/>
    </source>
</evidence>